<dbReference type="Pfam" id="PF00514">
    <property type="entry name" value="Arm"/>
    <property type="match status" value="1"/>
</dbReference>
<dbReference type="GO" id="GO:0008017">
    <property type="term" value="F:microtubule binding"/>
    <property type="evidence" value="ECO:0007669"/>
    <property type="project" value="TreeGrafter"/>
</dbReference>
<dbReference type="InterPro" id="IPR011989">
    <property type="entry name" value="ARM-like"/>
</dbReference>
<dbReference type="Proteomes" id="UP001489004">
    <property type="component" value="Unassembled WGS sequence"/>
</dbReference>
<dbReference type="InterPro" id="IPR016024">
    <property type="entry name" value="ARM-type_fold"/>
</dbReference>
<keyword evidence="2" id="KW-1185">Reference proteome</keyword>
<name>A0AAW1QE65_9CHLO</name>
<evidence type="ECO:0000313" key="1">
    <source>
        <dbReference type="EMBL" id="KAK9819679.1"/>
    </source>
</evidence>
<gene>
    <name evidence="1" type="ORF">WJX72_001032</name>
</gene>
<dbReference type="InterPro" id="IPR000225">
    <property type="entry name" value="Armadillo"/>
</dbReference>
<evidence type="ECO:0000313" key="2">
    <source>
        <dbReference type="Proteomes" id="UP001489004"/>
    </source>
</evidence>
<comment type="caution">
    <text evidence="1">The sequence shown here is derived from an EMBL/GenBank/DDBJ whole genome shotgun (WGS) entry which is preliminary data.</text>
</comment>
<accession>A0AAW1QE65</accession>
<dbReference type="SUPFAM" id="SSF48371">
    <property type="entry name" value="ARM repeat"/>
    <property type="match status" value="1"/>
</dbReference>
<dbReference type="GO" id="GO:0003341">
    <property type="term" value="P:cilium movement"/>
    <property type="evidence" value="ECO:0007669"/>
    <property type="project" value="TreeGrafter"/>
</dbReference>
<dbReference type="GO" id="GO:0015630">
    <property type="term" value="C:microtubule cytoskeleton"/>
    <property type="evidence" value="ECO:0007669"/>
    <property type="project" value="TreeGrafter"/>
</dbReference>
<dbReference type="SMART" id="SM00185">
    <property type="entry name" value="ARM"/>
    <property type="match status" value="6"/>
</dbReference>
<protein>
    <submittedName>
        <fullName evidence="1">Uncharacterized protein</fullName>
    </submittedName>
</protein>
<proteinExistence type="predicted"/>
<organism evidence="1 2">
    <name type="scientific">[Myrmecia] bisecta</name>
    <dbReference type="NCBI Taxonomy" id="41462"/>
    <lineage>
        <taxon>Eukaryota</taxon>
        <taxon>Viridiplantae</taxon>
        <taxon>Chlorophyta</taxon>
        <taxon>core chlorophytes</taxon>
        <taxon>Trebouxiophyceae</taxon>
        <taxon>Trebouxiales</taxon>
        <taxon>Trebouxiaceae</taxon>
        <taxon>Myrmecia</taxon>
    </lineage>
</organism>
<sequence>MPSVSRISEAAEASGALKKVNQAVQSYQIARTDFVNAVQNALKQQDGGVSLEGLMQGNILALLCCPLLQDPTAGIQIQALAALGKLAAANEAVASSISSCGILESVVSSLSHESAPIRVAAHSALQAIASSSPENAQAVLASGAMPALQAHLEAFEPAVKEAAVRTLNIFVDSSADMAEQVLQQDAVSSLINNARSVDAAPGLQAAIAITLGNACAWSPSLTAKVVDAGAIPVLCTLLQGRAVPATLKAAALTCLSQVAQHSEALAEEVASYGVMPAALNALTDAKSVVVRQSAASLVQQVAHRSAQLAQVVAIDGGAACIVRGLELDMDRPAALSCVLAMGHIAGFQDTLARTVVEAGGCKALVQALQSPHPQVAAAAAWTVLQLAQGPDTAGPLAEQGALGTLLDLYQSAKDRNFKAKVKAALKQVIHQCKQLSALHPLVSASTPRELVRHVLYEFAQVLPTAVEERRAFITCGAFMQMQRLDCSEDARAQQHRDTINSLYPQAVVEYYGHQN</sequence>
<dbReference type="AlphaFoldDB" id="A0AAW1QE65"/>
<dbReference type="Gene3D" id="1.25.10.10">
    <property type="entry name" value="Leucine-rich Repeat Variant"/>
    <property type="match status" value="2"/>
</dbReference>
<dbReference type="PANTHER" id="PTHR23314:SF0">
    <property type="entry name" value="SPERM-ASSOCIATED ANTIGEN 6"/>
    <property type="match status" value="1"/>
</dbReference>
<dbReference type="EMBL" id="JALJOR010000003">
    <property type="protein sequence ID" value="KAK9819679.1"/>
    <property type="molecule type" value="Genomic_DNA"/>
</dbReference>
<reference evidence="1 2" key="1">
    <citation type="journal article" date="2024" name="Nat. Commun.">
        <title>Phylogenomics reveals the evolutionary origins of lichenization in chlorophyte algae.</title>
        <authorList>
            <person name="Puginier C."/>
            <person name="Libourel C."/>
            <person name="Otte J."/>
            <person name="Skaloud P."/>
            <person name="Haon M."/>
            <person name="Grisel S."/>
            <person name="Petersen M."/>
            <person name="Berrin J.G."/>
            <person name="Delaux P.M."/>
            <person name="Dal Grande F."/>
            <person name="Keller J."/>
        </authorList>
    </citation>
    <scope>NUCLEOTIDE SEQUENCE [LARGE SCALE GENOMIC DNA]</scope>
    <source>
        <strain evidence="1 2">SAG 2043</strain>
    </source>
</reference>
<dbReference type="PANTHER" id="PTHR23314">
    <property type="entry name" value="SPERM-ASSOCIATED ANTIGEN 6 ARMADILLO REPEAT-CONTAINING"/>
    <property type="match status" value="1"/>
</dbReference>